<dbReference type="NCBIfam" id="TIGR03782">
    <property type="entry name" value="Bac_Flav_CT_J"/>
    <property type="match status" value="1"/>
</dbReference>
<evidence type="ECO:0000313" key="5">
    <source>
        <dbReference type="Proteomes" id="UP000199072"/>
    </source>
</evidence>
<gene>
    <name evidence="4" type="ORF">SAMN05216464_113109</name>
</gene>
<dbReference type="OrthoDB" id="1147144at2"/>
<feature type="signal peptide" evidence="2">
    <location>
        <begin position="1"/>
        <end position="23"/>
    </location>
</feature>
<dbReference type="Pfam" id="PF07863">
    <property type="entry name" value="CtnDOT_TraJ"/>
    <property type="match status" value="1"/>
</dbReference>
<sequence>MKHWKKIVLMTILLAGIASLAQAQEPHGVAGKIKGLEPVLDTIFHKMIKLSSKLINVSSGIAGFGALFFIGSRIWKSLAAAEPIDFYPLLRPFVLGLCIAMFPAVLDVLNGLLQPTVNGTAAMLEDSNAAVRVLLQKQNEAIKKGILTGVYTPPITQEEQHDWDYAHAGTKTESDKQSEFGMQSQFQNDAISSWMANTIKRWISEILQLLFEAAALCINTVRTFQLVVLAILGPVVFGFAVFDGFQHTLTAWLAKYINIFLWLPVCNIFGTIISTIQAEMLKIDVEQMAHTGTSSFGLSDAPYLIFMIIGIVGYMTVPTIAGYIINAGGAGAMVQKMTSMVSSAGSGAMNRMASAPGNIADARQHLKDGKEGTKEDSQGRGVAGAMGRMAGSMYQANKLSGNQGEKQ</sequence>
<feature type="transmembrane region" description="Helical" evidence="1">
    <location>
        <begin position="54"/>
        <end position="74"/>
    </location>
</feature>
<reference evidence="4 5" key="1">
    <citation type="submission" date="2016-10" db="EMBL/GenBank/DDBJ databases">
        <authorList>
            <person name="de Groot N.N."/>
        </authorList>
    </citation>
    <scope>NUCLEOTIDE SEQUENCE [LARGE SCALE GENOMIC DNA]</scope>
    <source>
        <strain evidence="4 5">47C3B</strain>
    </source>
</reference>
<feature type="chain" id="PRO_5011660723" evidence="2">
    <location>
        <begin position="24"/>
        <end position="407"/>
    </location>
</feature>
<dbReference type="STRING" id="1391627.SAMN05216464_113109"/>
<keyword evidence="1" id="KW-1133">Transmembrane helix</keyword>
<evidence type="ECO:0000259" key="3">
    <source>
        <dbReference type="Pfam" id="PF07863"/>
    </source>
</evidence>
<name>A0A1G7IP55_9SPHI</name>
<keyword evidence="1" id="KW-0472">Membrane</keyword>
<dbReference type="InterPro" id="IPR012424">
    <property type="entry name" value="Conjugative_transposon_TraJ_C"/>
</dbReference>
<keyword evidence="5" id="KW-1185">Reference proteome</keyword>
<feature type="transmembrane region" description="Helical" evidence="1">
    <location>
        <begin position="257"/>
        <end position="278"/>
    </location>
</feature>
<feature type="domain" description="Conjugative transposon TraJ C-terminal" evidence="3">
    <location>
        <begin position="32"/>
        <end position="401"/>
    </location>
</feature>
<protein>
    <submittedName>
        <fullName evidence="4">Bacteroides conjugative transposon TraJ protein</fullName>
    </submittedName>
</protein>
<evidence type="ECO:0000313" key="4">
    <source>
        <dbReference type="EMBL" id="SDF14542.1"/>
    </source>
</evidence>
<dbReference type="EMBL" id="FNAI01000013">
    <property type="protein sequence ID" value="SDF14542.1"/>
    <property type="molecule type" value="Genomic_DNA"/>
</dbReference>
<keyword evidence="1" id="KW-0812">Transmembrane</keyword>
<feature type="transmembrane region" description="Helical" evidence="1">
    <location>
        <begin position="303"/>
        <end position="325"/>
    </location>
</feature>
<keyword evidence="2" id="KW-0732">Signal</keyword>
<evidence type="ECO:0000256" key="1">
    <source>
        <dbReference type="SAM" id="Phobius"/>
    </source>
</evidence>
<accession>A0A1G7IP55</accession>
<dbReference type="AlphaFoldDB" id="A0A1G7IP55"/>
<proteinExistence type="predicted"/>
<dbReference type="InterPro" id="IPR022393">
    <property type="entry name" value="Conjugative_transposon_TraJ"/>
</dbReference>
<feature type="transmembrane region" description="Helical" evidence="1">
    <location>
        <begin position="224"/>
        <end position="245"/>
    </location>
</feature>
<evidence type="ECO:0000256" key="2">
    <source>
        <dbReference type="SAM" id="SignalP"/>
    </source>
</evidence>
<dbReference type="Proteomes" id="UP000199072">
    <property type="component" value="Unassembled WGS sequence"/>
</dbReference>
<organism evidence="4 5">
    <name type="scientific">Mucilaginibacter pineti</name>
    <dbReference type="NCBI Taxonomy" id="1391627"/>
    <lineage>
        <taxon>Bacteria</taxon>
        <taxon>Pseudomonadati</taxon>
        <taxon>Bacteroidota</taxon>
        <taxon>Sphingobacteriia</taxon>
        <taxon>Sphingobacteriales</taxon>
        <taxon>Sphingobacteriaceae</taxon>
        <taxon>Mucilaginibacter</taxon>
    </lineage>
</organism>
<feature type="transmembrane region" description="Helical" evidence="1">
    <location>
        <begin position="86"/>
        <end position="106"/>
    </location>
</feature>